<keyword evidence="2" id="KW-0547">Nucleotide-binding</keyword>
<dbReference type="SUPFAM" id="SSF52540">
    <property type="entry name" value="P-loop containing nucleoside triphosphate hydrolases"/>
    <property type="match status" value="1"/>
</dbReference>
<dbReference type="Pfam" id="PF00005">
    <property type="entry name" value="ABC_tran"/>
    <property type="match status" value="1"/>
</dbReference>
<dbReference type="InterPro" id="IPR050093">
    <property type="entry name" value="ABC_SmlMolc_Importer"/>
</dbReference>
<dbReference type="GO" id="GO:0022857">
    <property type="term" value="F:transmembrane transporter activity"/>
    <property type="evidence" value="ECO:0007669"/>
    <property type="project" value="InterPro"/>
</dbReference>
<dbReference type="SMART" id="SM00382">
    <property type="entry name" value="AAA"/>
    <property type="match status" value="1"/>
</dbReference>
<dbReference type="STRING" id="1387277.SAMN06295998_12434"/>
<dbReference type="Gene3D" id="3.40.50.300">
    <property type="entry name" value="P-loop containing nucleotide triphosphate hydrolases"/>
    <property type="match status" value="1"/>
</dbReference>
<accession>A0A1W2E8A5</accession>
<dbReference type="FunFam" id="3.40.50.300:FF:000425">
    <property type="entry name" value="Probable ABC transporter, ATP-binding subunit"/>
    <property type="match status" value="1"/>
</dbReference>
<dbReference type="PANTHER" id="PTHR42781">
    <property type="entry name" value="SPERMIDINE/PUTRESCINE IMPORT ATP-BINDING PROTEIN POTA"/>
    <property type="match status" value="1"/>
</dbReference>
<sequence length="367" mass="40311">MNTLTKRDMTMTNLTDSASAVQTREAKLKVRDLAKLYGNVTALDHVSLDVQEGEFMTLLGPSGSGKTTLLQLISGLVHPSTGSVIIDGKDCTRAPIHTRDIGVVFQNYALFPHLTVSENVGFPLLMRKIAQKEIQRRVNEALEMVGLSHAEDRFPQQLSGGQQQRVALARCLVYKPAIILMDEPLGALDAKLRETMQIEIKRIHRETSTTMIFVTHDQEEALALSDRICLMEDGRIAQIGTPQEMYDRPTNRFTADFIGRSTIFDGTVKGGKLHTALGALALPSEARPQEGETGALMVRPNYMTLRKGDLAGRVVETVYNGAEVRVLLKAGDLEITASAPARGAPPRIGEDIAFGWATDDARYVRND</sequence>
<dbReference type="InterPro" id="IPR008995">
    <property type="entry name" value="Mo/tungstate-bd_C_term_dom"/>
</dbReference>
<dbReference type="Pfam" id="PF08402">
    <property type="entry name" value="TOBE_2"/>
    <property type="match status" value="1"/>
</dbReference>
<keyword evidence="1" id="KW-0813">Transport</keyword>
<evidence type="ECO:0000256" key="1">
    <source>
        <dbReference type="ARBA" id="ARBA00022448"/>
    </source>
</evidence>
<protein>
    <submittedName>
        <fullName evidence="5">Putative spermidine/putrescine transport system ATP-binding protein</fullName>
    </submittedName>
</protein>
<organism evidence="5 6">
    <name type="scientific">Primorskyibacter flagellatus</name>
    <dbReference type="NCBI Taxonomy" id="1387277"/>
    <lineage>
        <taxon>Bacteria</taxon>
        <taxon>Pseudomonadati</taxon>
        <taxon>Pseudomonadota</taxon>
        <taxon>Alphaproteobacteria</taxon>
        <taxon>Rhodobacterales</taxon>
        <taxon>Roseobacteraceae</taxon>
        <taxon>Primorskyibacter</taxon>
    </lineage>
</organism>
<dbReference type="Proteomes" id="UP000192330">
    <property type="component" value="Unassembled WGS sequence"/>
</dbReference>
<dbReference type="Gene3D" id="2.40.50.100">
    <property type="match status" value="1"/>
</dbReference>
<dbReference type="InterPro" id="IPR017871">
    <property type="entry name" value="ABC_transporter-like_CS"/>
</dbReference>
<dbReference type="PROSITE" id="PS50893">
    <property type="entry name" value="ABC_TRANSPORTER_2"/>
    <property type="match status" value="1"/>
</dbReference>
<dbReference type="GO" id="GO:0016887">
    <property type="term" value="F:ATP hydrolysis activity"/>
    <property type="evidence" value="ECO:0007669"/>
    <property type="project" value="InterPro"/>
</dbReference>
<evidence type="ECO:0000313" key="5">
    <source>
        <dbReference type="EMBL" id="SMD05974.1"/>
    </source>
</evidence>
<reference evidence="5 6" key="1">
    <citation type="submission" date="2017-04" db="EMBL/GenBank/DDBJ databases">
        <authorList>
            <person name="Afonso C.L."/>
            <person name="Miller P.J."/>
            <person name="Scott M.A."/>
            <person name="Spackman E."/>
            <person name="Goraichik I."/>
            <person name="Dimitrov K.M."/>
            <person name="Suarez D.L."/>
            <person name="Swayne D.E."/>
        </authorList>
    </citation>
    <scope>NUCLEOTIDE SEQUENCE [LARGE SCALE GENOMIC DNA]</scope>
    <source>
        <strain evidence="5 6">CGMCC 1.12644</strain>
    </source>
</reference>
<keyword evidence="6" id="KW-1185">Reference proteome</keyword>
<name>A0A1W2E8A5_9RHOB</name>
<dbReference type="AlphaFoldDB" id="A0A1W2E8A5"/>
<proteinExistence type="predicted"/>
<dbReference type="InterPro" id="IPR027417">
    <property type="entry name" value="P-loop_NTPase"/>
</dbReference>
<feature type="domain" description="ABC transporter" evidence="4">
    <location>
        <begin position="28"/>
        <end position="258"/>
    </location>
</feature>
<evidence type="ECO:0000256" key="3">
    <source>
        <dbReference type="ARBA" id="ARBA00022840"/>
    </source>
</evidence>
<dbReference type="GO" id="GO:0005524">
    <property type="term" value="F:ATP binding"/>
    <property type="evidence" value="ECO:0007669"/>
    <property type="project" value="UniProtKB-KW"/>
</dbReference>
<evidence type="ECO:0000256" key="2">
    <source>
        <dbReference type="ARBA" id="ARBA00022741"/>
    </source>
</evidence>
<dbReference type="InterPro" id="IPR003593">
    <property type="entry name" value="AAA+_ATPase"/>
</dbReference>
<dbReference type="GO" id="GO:0043190">
    <property type="term" value="C:ATP-binding cassette (ABC) transporter complex"/>
    <property type="evidence" value="ECO:0007669"/>
    <property type="project" value="InterPro"/>
</dbReference>
<dbReference type="PANTHER" id="PTHR42781:SF4">
    <property type="entry name" value="SPERMIDINE_PUTRESCINE IMPORT ATP-BINDING PROTEIN POTA"/>
    <property type="match status" value="1"/>
</dbReference>
<dbReference type="PROSITE" id="PS00211">
    <property type="entry name" value="ABC_TRANSPORTER_1"/>
    <property type="match status" value="1"/>
</dbReference>
<evidence type="ECO:0000313" key="6">
    <source>
        <dbReference type="Proteomes" id="UP000192330"/>
    </source>
</evidence>
<evidence type="ECO:0000259" key="4">
    <source>
        <dbReference type="PROSITE" id="PS50893"/>
    </source>
</evidence>
<dbReference type="GO" id="GO:0015697">
    <property type="term" value="P:quaternary ammonium group transport"/>
    <property type="evidence" value="ECO:0007669"/>
    <property type="project" value="UniProtKB-ARBA"/>
</dbReference>
<dbReference type="InterPro" id="IPR013611">
    <property type="entry name" value="Transp-assoc_OB_typ2"/>
</dbReference>
<gene>
    <name evidence="5" type="ORF">SAMN06295998_12434</name>
</gene>
<dbReference type="InterPro" id="IPR003439">
    <property type="entry name" value="ABC_transporter-like_ATP-bd"/>
</dbReference>
<keyword evidence="3 5" id="KW-0067">ATP-binding</keyword>
<dbReference type="SUPFAM" id="SSF50331">
    <property type="entry name" value="MOP-like"/>
    <property type="match status" value="1"/>
</dbReference>
<dbReference type="EMBL" id="FWYD01000024">
    <property type="protein sequence ID" value="SMD05974.1"/>
    <property type="molecule type" value="Genomic_DNA"/>
</dbReference>